<feature type="transmembrane region" description="Helical" evidence="1">
    <location>
        <begin position="20"/>
        <end position="45"/>
    </location>
</feature>
<dbReference type="Proteomes" id="UP000184612">
    <property type="component" value="Unassembled WGS sequence"/>
</dbReference>
<keyword evidence="1" id="KW-0472">Membrane</keyword>
<keyword evidence="1" id="KW-0812">Transmembrane</keyword>
<evidence type="ECO:0000313" key="2">
    <source>
        <dbReference type="EMBL" id="SHO45491.1"/>
    </source>
</evidence>
<dbReference type="STRING" id="1121345.SAMN02745217_00974"/>
<evidence type="ECO:0000313" key="3">
    <source>
        <dbReference type="Proteomes" id="UP000184612"/>
    </source>
</evidence>
<reference evidence="2 3" key="1">
    <citation type="submission" date="2016-12" db="EMBL/GenBank/DDBJ databases">
        <authorList>
            <person name="Song W.-J."/>
            <person name="Kurnit D.M."/>
        </authorList>
    </citation>
    <scope>NUCLEOTIDE SEQUENCE [LARGE SCALE GENOMIC DNA]</scope>
    <source>
        <strain evidence="2 3">DSM 12503</strain>
    </source>
</reference>
<keyword evidence="3" id="KW-1185">Reference proteome</keyword>
<organism evidence="2 3">
    <name type="scientific">Anaerocolumna xylanovorans DSM 12503</name>
    <dbReference type="NCBI Taxonomy" id="1121345"/>
    <lineage>
        <taxon>Bacteria</taxon>
        <taxon>Bacillati</taxon>
        <taxon>Bacillota</taxon>
        <taxon>Clostridia</taxon>
        <taxon>Lachnospirales</taxon>
        <taxon>Lachnospiraceae</taxon>
        <taxon>Anaerocolumna</taxon>
    </lineage>
</organism>
<dbReference type="EMBL" id="FRFD01000003">
    <property type="protein sequence ID" value="SHO45491.1"/>
    <property type="molecule type" value="Genomic_DNA"/>
</dbReference>
<dbReference type="AlphaFoldDB" id="A0A1M7Y1A3"/>
<accession>A0A1M7Y1A3</accession>
<protein>
    <submittedName>
        <fullName evidence="2">Uncharacterized protein</fullName>
    </submittedName>
</protein>
<sequence>MGTVNSNIAENKILIEVIMFGIFFIVISSCISYIINILTAIYSLYFTIKKEGSLIVDICQILKLYGILYNVIIREGVKI</sequence>
<name>A0A1M7Y1A3_9FIRM</name>
<gene>
    <name evidence="2" type="ORF">SAMN02745217_00974</name>
</gene>
<evidence type="ECO:0000256" key="1">
    <source>
        <dbReference type="SAM" id="Phobius"/>
    </source>
</evidence>
<proteinExistence type="predicted"/>
<keyword evidence="1" id="KW-1133">Transmembrane helix</keyword>